<evidence type="ECO:0000313" key="1">
    <source>
        <dbReference type="EMBL" id="GGE47010.1"/>
    </source>
</evidence>
<dbReference type="EMBL" id="SLWO01000004">
    <property type="protein sequence ID" value="TCO25237.1"/>
    <property type="molecule type" value="Genomic_DNA"/>
</dbReference>
<accession>A0A4R2HCA6</accession>
<sequence>MNYELFGLSDRLEILLSKDAACKEQEDLKETSLEAEIKRTYRALLQQACPLHQDQVRSYIQLHQQGLEQMLSRIAEHQDCQHTRKEETQVKDLSLLNAFKQEILNLLLQLKMNFPKAFRHTNPLPITLIHPFRARSGKSIQQVTSILSDKGLHPEILSAFTTMLDALINPENPISYASQEFMDHFFTTLLLKTASFGTYEEPLTLILTLIALNLNHPTCYAFCGQYFQSEISKCEHRPNQYRTLYVIRKTIDQARATSARPYDANYPPIGQALLSFIDAELKHLESINQIAADSSTVVYWKTATKST</sequence>
<dbReference type="EMBL" id="BMJO01000002">
    <property type="protein sequence ID" value="GGE47010.1"/>
    <property type="molecule type" value="Genomic_DNA"/>
</dbReference>
<organism evidence="2 3">
    <name type="scientific">Pedobacter psychrotolerans</name>
    <dbReference type="NCBI Taxonomy" id="1843235"/>
    <lineage>
        <taxon>Bacteria</taxon>
        <taxon>Pseudomonadati</taxon>
        <taxon>Bacteroidota</taxon>
        <taxon>Sphingobacteriia</taxon>
        <taxon>Sphingobacteriales</taxon>
        <taxon>Sphingobacteriaceae</taxon>
        <taxon>Pedobacter</taxon>
    </lineage>
</organism>
<dbReference type="Proteomes" id="UP000295684">
    <property type="component" value="Unassembled WGS sequence"/>
</dbReference>
<evidence type="ECO:0000313" key="4">
    <source>
        <dbReference type="Proteomes" id="UP000622648"/>
    </source>
</evidence>
<evidence type="ECO:0000313" key="3">
    <source>
        <dbReference type="Proteomes" id="UP000295684"/>
    </source>
</evidence>
<protein>
    <submittedName>
        <fullName evidence="2">Uncharacterized protein</fullName>
    </submittedName>
</protein>
<gene>
    <name evidence="2" type="ORF">EV200_104274</name>
    <name evidence="1" type="ORF">GCM10011413_11430</name>
</gene>
<evidence type="ECO:0000313" key="2">
    <source>
        <dbReference type="EMBL" id="TCO25237.1"/>
    </source>
</evidence>
<keyword evidence="4" id="KW-1185">Reference proteome</keyword>
<dbReference type="Proteomes" id="UP000622648">
    <property type="component" value="Unassembled WGS sequence"/>
</dbReference>
<reference evidence="1" key="1">
    <citation type="journal article" date="2014" name="Int. J. Syst. Evol. Microbiol.">
        <title>Complete genome of a new Firmicutes species belonging to the dominant human colonic microbiota ('Ruminococcus bicirculans') reveals two chromosomes and a selective capacity to utilize plant glucans.</title>
        <authorList>
            <consortium name="NISC Comparative Sequencing Program"/>
            <person name="Wegmann U."/>
            <person name="Louis P."/>
            <person name="Goesmann A."/>
            <person name="Henrissat B."/>
            <person name="Duncan S.H."/>
            <person name="Flint H.J."/>
        </authorList>
    </citation>
    <scope>NUCLEOTIDE SEQUENCE</scope>
    <source>
        <strain evidence="1">CGMCC 1.15644</strain>
    </source>
</reference>
<name>A0A4R2HCA6_9SPHI</name>
<dbReference type="AlphaFoldDB" id="A0A4R2HCA6"/>
<dbReference type="OrthoDB" id="751634at2"/>
<reference evidence="1" key="4">
    <citation type="submission" date="2024-05" db="EMBL/GenBank/DDBJ databases">
        <authorList>
            <person name="Sun Q."/>
            <person name="Zhou Y."/>
        </authorList>
    </citation>
    <scope>NUCLEOTIDE SEQUENCE</scope>
    <source>
        <strain evidence="1">CGMCC 1.15644</strain>
    </source>
</reference>
<proteinExistence type="predicted"/>
<comment type="caution">
    <text evidence="2">The sequence shown here is derived from an EMBL/GenBank/DDBJ whole genome shotgun (WGS) entry which is preliminary data.</text>
</comment>
<reference evidence="2 3" key="3">
    <citation type="submission" date="2019-03" db="EMBL/GenBank/DDBJ databases">
        <title>Genomic Encyclopedia of Type Strains, Phase IV (KMG-IV): sequencing the most valuable type-strain genomes for metagenomic binning, comparative biology and taxonomic classification.</title>
        <authorList>
            <person name="Goeker M."/>
        </authorList>
    </citation>
    <scope>NUCLEOTIDE SEQUENCE [LARGE SCALE GENOMIC DNA]</scope>
    <source>
        <strain evidence="2 3">DSM 103236</strain>
    </source>
</reference>
<dbReference type="RefSeq" id="WP_132532818.1">
    <property type="nucleotide sequence ID" value="NZ_BMJO01000002.1"/>
</dbReference>
<reference evidence="4" key="2">
    <citation type="journal article" date="2019" name="Int. J. Syst. Evol. Microbiol.">
        <title>The Global Catalogue of Microorganisms (GCM) 10K type strain sequencing project: providing services to taxonomists for standard genome sequencing and annotation.</title>
        <authorList>
            <consortium name="The Broad Institute Genomics Platform"/>
            <consortium name="The Broad Institute Genome Sequencing Center for Infectious Disease"/>
            <person name="Wu L."/>
            <person name="Ma J."/>
        </authorList>
    </citation>
    <scope>NUCLEOTIDE SEQUENCE [LARGE SCALE GENOMIC DNA]</scope>
    <source>
        <strain evidence="4">CGMCC 1.15644</strain>
    </source>
</reference>